<reference evidence="2 3" key="1">
    <citation type="submission" date="2024-03" db="EMBL/GenBank/DDBJ databases">
        <title>Sequence of Lycoming College Course Isolates.</title>
        <authorList>
            <person name="Plotts O."/>
            <person name="Newman J."/>
        </authorList>
    </citation>
    <scope>NUCLEOTIDE SEQUENCE [LARGE SCALE GENOMIC DNA]</scope>
    <source>
        <strain evidence="2 3">CJB-3</strain>
    </source>
</reference>
<protein>
    <submittedName>
        <fullName evidence="2">Dihydrofolate reductase family protein</fullName>
    </submittedName>
</protein>
<keyword evidence="3" id="KW-1185">Reference proteome</keyword>
<dbReference type="EMBL" id="JBBEUB010000001">
    <property type="protein sequence ID" value="MEJ2901063.1"/>
    <property type="molecule type" value="Genomic_DNA"/>
</dbReference>
<dbReference type="InterPro" id="IPR024072">
    <property type="entry name" value="DHFR-like_dom_sf"/>
</dbReference>
<dbReference type="SUPFAM" id="SSF53597">
    <property type="entry name" value="Dihydrofolate reductase-like"/>
    <property type="match status" value="1"/>
</dbReference>
<dbReference type="Proteomes" id="UP001378956">
    <property type="component" value="Unassembled WGS sequence"/>
</dbReference>
<sequence length="188" mass="20941">MRKIILLMHVSLDGFVAGPSGAMDWIRVSEEMFDTVGKLTDNADAALYGRKTYQMMDSYWPTAADQPNASKHDIEHSQWYKKVEKLVISNSLKDTNAANTRFIGNDVASEIKQIKGQPGGTILMIGSPSTYHELAAHNLVDEFWLFLNPILIGTGIPLFNNINHKIDLKLLQTNSLPSGVIGLHYEKV</sequence>
<organism evidence="2 3">
    <name type="scientific">Pedobacter panaciterrae</name>
    <dbReference type="NCBI Taxonomy" id="363849"/>
    <lineage>
        <taxon>Bacteria</taxon>
        <taxon>Pseudomonadati</taxon>
        <taxon>Bacteroidota</taxon>
        <taxon>Sphingobacteriia</taxon>
        <taxon>Sphingobacteriales</taxon>
        <taxon>Sphingobacteriaceae</taxon>
        <taxon>Pedobacter</taxon>
    </lineage>
</organism>
<evidence type="ECO:0000259" key="1">
    <source>
        <dbReference type="Pfam" id="PF01872"/>
    </source>
</evidence>
<evidence type="ECO:0000313" key="3">
    <source>
        <dbReference type="Proteomes" id="UP001378956"/>
    </source>
</evidence>
<dbReference type="RefSeq" id="WP_337714935.1">
    <property type="nucleotide sequence ID" value="NZ_JBBEUB010000001.1"/>
</dbReference>
<dbReference type="PANTHER" id="PTHR38011">
    <property type="entry name" value="DIHYDROFOLATE REDUCTASE FAMILY PROTEIN (AFU_ORTHOLOGUE AFUA_8G06820)"/>
    <property type="match status" value="1"/>
</dbReference>
<accession>A0ABU8NFP0</accession>
<dbReference type="PANTHER" id="PTHR38011:SF11">
    <property type="entry name" value="2,5-DIAMINO-6-RIBOSYLAMINO-4(3H)-PYRIMIDINONE 5'-PHOSPHATE REDUCTASE"/>
    <property type="match status" value="1"/>
</dbReference>
<dbReference type="Gene3D" id="3.40.430.10">
    <property type="entry name" value="Dihydrofolate Reductase, subunit A"/>
    <property type="match status" value="1"/>
</dbReference>
<dbReference type="InterPro" id="IPR050765">
    <property type="entry name" value="Riboflavin_Biosynth_HTPR"/>
</dbReference>
<dbReference type="InterPro" id="IPR002734">
    <property type="entry name" value="RibDG_C"/>
</dbReference>
<proteinExistence type="predicted"/>
<gene>
    <name evidence="2" type="ORF">WAE58_01425</name>
</gene>
<evidence type="ECO:0000313" key="2">
    <source>
        <dbReference type="EMBL" id="MEJ2901063.1"/>
    </source>
</evidence>
<dbReference type="Pfam" id="PF01872">
    <property type="entry name" value="RibD_C"/>
    <property type="match status" value="1"/>
</dbReference>
<feature type="domain" description="Bacterial bifunctional deaminase-reductase C-terminal" evidence="1">
    <location>
        <begin position="2"/>
        <end position="180"/>
    </location>
</feature>
<comment type="caution">
    <text evidence="2">The sequence shown here is derived from an EMBL/GenBank/DDBJ whole genome shotgun (WGS) entry which is preliminary data.</text>
</comment>
<name>A0ABU8NFP0_9SPHI</name>